<feature type="compositionally biased region" description="Basic residues" evidence="1">
    <location>
        <begin position="145"/>
        <end position="164"/>
    </location>
</feature>
<feature type="non-terminal residue" evidence="2">
    <location>
        <position position="164"/>
    </location>
</feature>
<evidence type="ECO:0000313" key="2">
    <source>
        <dbReference type="EMBL" id="CAE8593811.1"/>
    </source>
</evidence>
<protein>
    <submittedName>
        <fullName evidence="2">Uncharacterized protein</fullName>
    </submittedName>
</protein>
<reference evidence="2" key="1">
    <citation type="submission" date="2021-02" db="EMBL/GenBank/DDBJ databases">
        <authorList>
            <person name="Dougan E. K."/>
            <person name="Rhodes N."/>
            <person name="Thang M."/>
            <person name="Chan C."/>
        </authorList>
    </citation>
    <scope>NUCLEOTIDE SEQUENCE</scope>
</reference>
<comment type="caution">
    <text evidence="2">The sequence shown here is derived from an EMBL/GenBank/DDBJ whole genome shotgun (WGS) entry which is preliminary data.</text>
</comment>
<feature type="region of interest" description="Disordered" evidence="1">
    <location>
        <begin position="138"/>
        <end position="164"/>
    </location>
</feature>
<feature type="region of interest" description="Disordered" evidence="1">
    <location>
        <begin position="1"/>
        <end position="31"/>
    </location>
</feature>
<organism evidence="2 4">
    <name type="scientific">Polarella glacialis</name>
    <name type="common">Dinoflagellate</name>
    <dbReference type="NCBI Taxonomy" id="89957"/>
    <lineage>
        <taxon>Eukaryota</taxon>
        <taxon>Sar</taxon>
        <taxon>Alveolata</taxon>
        <taxon>Dinophyceae</taxon>
        <taxon>Suessiales</taxon>
        <taxon>Suessiaceae</taxon>
        <taxon>Polarella</taxon>
    </lineage>
</organism>
<keyword evidence="4" id="KW-1185">Reference proteome</keyword>
<sequence>DHIMDQFDGDSDAPVALSQNEQENRANRNRKGCNRHFKDEVLLRGWSVRRCAEIPASGGPATAVSGEPLPNSTWCLDQSTRLPAERDVDTYSTRHEAVWHACEATVARRGAEMASAAAEGKEDGLVFSELVSRACREAGKCEKSQKRKPRKAKMSQKKREKADL</sequence>
<dbReference type="OrthoDB" id="425386at2759"/>
<dbReference type="AlphaFoldDB" id="A0A813E4P6"/>
<dbReference type="Proteomes" id="UP000654075">
    <property type="component" value="Unassembled WGS sequence"/>
</dbReference>
<proteinExistence type="predicted"/>
<dbReference type="Proteomes" id="UP000626109">
    <property type="component" value="Unassembled WGS sequence"/>
</dbReference>
<accession>A0A813E4P6</accession>
<gene>
    <name evidence="2" type="ORF">PGLA1383_LOCUS12396</name>
    <name evidence="3" type="ORF">PGLA2088_LOCUS23464</name>
</gene>
<evidence type="ECO:0000313" key="4">
    <source>
        <dbReference type="Proteomes" id="UP000654075"/>
    </source>
</evidence>
<evidence type="ECO:0000313" key="3">
    <source>
        <dbReference type="EMBL" id="CAE8683467.1"/>
    </source>
</evidence>
<name>A0A813E4P6_POLGL</name>
<dbReference type="EMBL" id="CAJNNW010026197">
    <property type="protein sequence ID" value="CAE8683467.1"/>
    <property type="molecule type" value="Genomic_DNA"/>
</dbReference>
<evidence type="ECO:0000256" key="1">
    <source>
        <dbReference type="SAM" id="MobiDB-lite"/>
    </source>
</evidence>
<dbReference type="EMBL" id="CAJNNV010006593">
    <property type="protein sequence ID" value="CAE8593811.1"/>
    <property type="molecule type" value="Genomic_DNA"/>
</dbReference>